<feature type="region of interest" description="Disordered" evidence="1">
    <location>
        <begin position="48"/>
        <end position="70"/>
    </location>
</feature>
<comment type="caution">
    <text evidence="2">The sequence shown here is derived from an EMBL/GenBank/DDBJ whole genome shotgun (WGS) entry which is preliminary data.</text>
</comment>
<dbReference type="AlphaFoldDB" id="A0A834SZT4"/>
<organism evidence="2 3">
    <name type="scientific">Senna tora</name>
    <dbReference type="NCBI Taxonomy" id="362788"/>
    <lineage>
        <taxon>Eukaryota</taxon>
        <taxon>Viridiplantae</taxon>
        <taxon>Streptophyta</taxon>
        <taxon>Embryophyta</taxon>
        <taxon>Tracheophyta</taxon>
        <taxon>Spermatophyta</taxon>
        <taxon>Magnoliopsida</taxon>
        <taxon>eudicotyledons</taxon>
        <taxon>Gunneridae</taxon>
        <taxon>Pentapetalae</taxon>
        <taxon>rosids</taxon>
        <taxon>fabids</taxon>
        <taxon>Fabales</taxon>
        <taxon>Fabaceae</taxon>
        <taxon>Caesalpinioideae</taxon>
        <taxon>Cassia clade</taxon>
        <taxon>Senna</taxon>
    </lineage>
</organism>
<accession>A0A834SZT4</accession>
<reference evidence="2" key="1">
    <citation type="submission" date="2020-09" db="EMBL/GenBank/DDBJ databases">
        <title>Genome-Enabled Discovery of Anthraquinone Biosynthesis in Senna tora.</title>
        <authorList>
            <person name="Kang S.-H."/>
            <person name="Pandey R.P."/>
            <person name="Lee C.-M."/>
            <person name="Sim J.-S."/>
            <person name="Jeong J.-T."/>
            <person name="Choi B.-S."/>
            <person name="Jung M."/>
            <person name="Ginzburg D."/>
            <person name="Zhao K."/>
            <person name="Won S.Y."/>
            <person name="Oh T.-J."/>
            <person name="Yu Y."/>
            <person name="Kim N.-H."/>
            <person name="Lee O.R."/>
            <person name="Lee T.-H."/>
            <person name="Bashyal P."/>
            <person name="Kim T.-S."/>
            <person name="Lee W.-H."/>
            <person name="Kawkins C."/>
            <person name="Kim C.-K."/>
            <person name="Kim J.S."/>
            <person name="Ahn B.O."/>
            <person name="Rhee S.Y."/>
            <person name="Sohng J.K."/>
        </authorList>
    </citation>
    <scope>NUCLEOTIDE SEQUENCE</scope>
    <source>
        <tissue evidence="2">Leaf</tissue>
    </source>
</reference>
<protein>
    <submittedName>
        <fullName evidence="2">Uncharacterized protein</fullName>
    </submittedName>
</protein>
<feature type="region of interest" description="Disordered" evidence="1">
    <location>
        <begin position="88"/>
        <end position="109"/>
    </location>
</feature>
<dbReference type="Proteomes" id="UP000634136">
    <property type="component" value="Unassembled WGS sequence"/>
</dbReference>
<evidence type="ECO:0000313" key="2">
    <source>
        <dbReference type="EMBL" id="KAF7811801.1"/>
    </source>
</evidence>
<proteinExistence type="predicted"/>
<sequence>MNTPRNSSASSLEDSVNLTDNPEFALLSTLSNTHLELPPNLISPISSPELFTIPLPPDSPPELPPLPPSSEDFPLYKFEELVIDDDQKEAKEKKRKGKEKVQDNSNDNDARNWANGKIIGLIPIHYHAWYAPGPLTKGIEIVLTQLSIFFTTPHRHDHDHHRLLSSIVEFFPALASCLVVAHHHHDGGDDDSLLP</sequence>
<name>A0A834SZT4_9FABA</name>
<gene>
    <name evidence="2" type="ORF">G2W53_032777</name>
</gene>
<keyword evidence="3" id="KW-1185">Reference proteome</keyword>
<evidence type="ECO:0000313" key="3">
    <source>
        <dbReference type="Proteomes" id="UP000634136"/>
    </source>
</evidence>
<evidence type="ECO:0000256" key="1">
    <source>
        <dbReference type="SAM" id="MobiDB-lite"/>
    </source>
</evidence>
<dbReference type="EMBL" id="JAAIUW010000010">
    <property type="protein sequence ID" value="KAF7811801.1"/>
    <property type="molecule type" value="Genomic_DNA"/>
</dbReference>
<feature type="compositionally biased region" description="Pro residues" evidence="1">
    <location>
        <begin position="54"/>
        <end position="68"/>
    </location>
</feature>